<reference evidence="11" key="1">
    <citation type="submission" date="2009-03" db="EMBL/GenBank/DDBJ databases">
        <title>Caligus clemensi ESTs and full-length cDNAs.</title>
        <authorList>
            <person name="Yasuike M."/>
            <person name="von Schalburg K."/>
            <person name="Cooper G."/>
            <person name="Leong J."/>
            <person name="Jones S.R.M."/>
            <person name="Koop B.F."/>
        </authorList>
    </citation>
    <scope>NUCLEOTIDE SEQUENCE</scope>
    <source>
        <tissue evidence="11">Whole</tissue>
    </source>
</reference>
<evidence type="ECO:0000256" key="6">
    <source>
        <dbReference type="ARBA" id="ARBA00022989"/>
    </source>
</evidence>
<feature type="transmembrane region" description="Helical" evidence="9">
    <location>
        <begin position="258"/>
        <end position="277"/>
    </location>
</feature>
<feature type="region of interest" description="Disordered" evidence="10">
    <location>
        <begin position="1"/>
        <end position="43"/>
    </location>
</feature>
<comment type="function">
    <text evidence="9">Has a role in transport between endoplasmic reticulum and Golgi.</text>
</comment>
<feature type="transmembrane region" description="Helical" evidence="9">
    <location>
        <begin position="167"/>
        <end position="188"/>
    </location>
</feature>
<feature type="transmembrane region" description="Helical" evidence="9">
    <location>
        <begin position="200"/>
        <end position="220"/>
    </location>
</feature>
<feature type="transmembrane region" description="Helical" evidence="9">
    <location>
        <begin position="232"/>
        <end position="252"/>
    </location>
</feature>
<keyword evidence="5 9" id="KW-0653">Protein transport</keyword>
<keyword evidence="8 9" id="KW-0472">Membrane</keyword>
<feature type="compositionally biased region" description="Low complexity" evidence="10">
    <location>
        <begin position="8"/>
        <end position="22"/>
    </location>
</feature>
<dbReference type="InterPro" id="IPR005578">
    <property type="entry name" value="Yif1_fam"/>
</dbReference>
<evidence type="ECO:0000313" key="11">
    <source>
        <dbReference type="EMBL" id="ACO15434.1"/>
    </source>
</evidence>
<dbReference type="EMBL" id="BT081010">
    <property type="protein sequence ID" value="ACO15434.1"/>
    <property type="molecule type" value="mRNA"/>
</dbReference>
<dbReference type="AlphaFoldDB" id="C1C2D1"/>
<dbReference type="GO" id="GO:0005789">
    <property type="term" value="C:endoplasmic reticulum membrane"/>
    <property type="evidence" value="ECO:0007669"/>
    <property type="project" value="UniProtKB-SubCell"/>
</dbReference>
<keyword evidence="2 9" id="KW-0813">Transport</keyword>
<sequence length="321" mass="36085">MSWDNYNSQQDYYGGSYDQQYAGYGGEDPNEQQQQQQGYDPNYYGGSGVGAQGGYYNPNDYYASQQQGAPQVPQQVGEFLQSNPMISGMAMAYGQEFMGKGSAQISKNFDKYINFEILRYYFAVDTAYVASKPRILLFPFTKSTWSTSFSEEGGPVMPKCDVNAPDLYIPLMSYVTYILVSGYISGLMNAFTPDGLAATAYSALLWLLLEMGLFYLSSMLFSIPTDLSKWDVLAYCSYKYVGTVLLCLVGLFASRILYYLSLAYVSVALVFFLARSLNLRINPERAGAGPNNSPGKMYLLLFITGIQPFFLWWFSFYYVMV</sequence>
<organism evidence="11">
    <name type="scientific">Caligus clemensi</name>
    <name type="common">Sea louse</name>
    <dbReference type="NCBI Taxonomy" id="344056"/>
    <lineage>
        <taxon>Eukaryota</taxon>
        <taxon>Metazoa</taxon>
        <taxon>Ecdysozoa</taxon>
        <taxon>Arthropoda</taxon>
        <taxon>Crustacea</taxon>
        <taxon>Multicrustacea</taxon>
        <taxon>Hexanauplia</taxon>
        <taxon>Copepoda</taxon>
        <taxon>Siphonostomatoida</taxon>
        <taxon>Caligidae</taxon>
        <taxon>Caligus</taxon>
    </lineage>
</organism>
<dbReference type="PANTHER" id="PTHR14083:SF0">
    <property type="entry name" value="YIP1D-INTERACTING FACTOR 1, ISOFORM C"/>
    <property type="match status" value="1"/>
</dbReference>
<evidence type="ECO:0000256" key="1">
    <source>
        <dbReference type="ARBA" id="ARBA00009727"/>
    </source>
</evidence>
<gene>
    <name evidence="11" type="primary">YIF1B</name>
</gene>
<evidence type="ECO:0000256" key="9">
    <source>
        <dbReference type="RuleBase" id="RU368073"/>
    </source>
</evidence>
<dbReference type="GO" id="GO:0005793">
    <property type="term" value="C:endoplasmic reticulum-Golgi intermediate compartment"/>
    <property type="evidence" value="ECO:0007669"/>
    <property type="project" value="UniProtKB-UniRule"/>
</dbReference>
<keyword evidence="3 9" id="KW-0812">Transmembrane</keyword>
<feature type="compositionally biased region" description="Low complexity" evidence="10">
    <location>
        <begin position="31"/>
        <end position="43"/>
    </location>
</feature>
<evidence type="ECO:0000256" key="3">
    <source>
        <dbReference type="ARBA" id="ARBA00022692"/>
    </source>
</evidence>
<evidence type="ECO:0000256" key="4">
    <source>
        <dbReference type="ARBA" id="ARBA00022824"/>
    </source>
</evidence>
<evidence type="ECO:0000256" key="10">
    <source>
        <dbReference type="SAM" id="MobiDB-lite"/>
    </source>
</evidence>
<dbReference type="Pfam" id="PF03878">
    <property type="entry name" value="YIF1"/>
    <property type="match status" value="1"/>
</dbReference>
<evidence type="ECO:0000256" key="5">
    <source>
        <dbReference type="ARBA" id="ARBA00022927"/>
    </source>
</evidence>
<comment type="subcellular location">
    <subcellularLocation>
        <location evidence="9">Endoplasmic reticulum membrane</location>
        <topology evidence="9">Multi-pass membrane protein</topology>
    </subcellularLocation>
    <subcellularLocation>
        <location evidence="9">Golgi apparatus membrane</location>
        <topology evidence="9">Multi-pass membrane protein</topology>
    </subcellularLocation>
</comment>
<keyword evidence="7 9" id="KW-0333">Golgi apparatus</keyword>
<name>C1C2D1_CALCM</name>
<dbReference type="GO" id="GO:0000139">
    <property type="term" value="C:Golgi membrane"/>
    <property type="evidence" value="ECO:0007669"/>
    <property type="project" value="UniProtKB-SubCell"/>
</dbReference>
<dbReference type="GO" id="GO:0006888">
    <property type="term" value="P:endoplasmic reticulum to Golgi vesicle-mediated transport"/>
    <property type="evidence" value="ECO:0007669"/>
    <property type="project" value="UniProtKB-UniRule"/>
</dbReference>
<dbReference type="GO" id="GO:0015031">
    <property type="term" value="P:protein transport"/>
    <property type="evidence" value="ECO:0007669"/>
    <property type="project" value="UniProtKB-KW"/>
</dbReference>
<evidence type="ECO:0000256" key="8">
    <source>
        <dbReference type="ARBA" id="ARBA00023136"/>
    </source>
</evidence>
<evidence type="ECO:0000256" key="2">
    <source>
        <dbReference type="ARBA" id="ARBA00022448"/>
    </source>
</evidence>
<dbReference type="PANTHER" id="PTHR14083">
    <property type="entry name" value="YIP1 INTERACTING FACTOR HOMOLOG YIF1 PROTEIN"/>
    <property type="match status" value="1"/>
</dbReference>
<keyword evidence="6 9" id="KW-1133">Transmembrane helix</keyword>
<keyword evidence="4 9" id="KW-0256">Endoplasmic reticulum</keyword>
<dbReference type="GO" id="GO:0030134">
    <property type="term" value="C:COPII-coated ER to Golgi transport vesicle"/>
    <property type="evidence" value="ECO:0007669"/>
    <property type="project" value="TreeGrafter"/>
</dbReference>
<comment type="similarity">
    <text evidence="1 9">Belongs to the YIF1 family.</text>
</comment>
<feature type="transmembrane region" description="Helical" evidence="9">
    <location>
        <begin position="298"/>
        <end position="320"/>
    </location>
</feature>
<protein>
    <recommendedName>
        <fullName evidence="9">Protein YIF1</fullName>
    </recommendedName>
</protein>
<evidence type="ECO:0000256" key="7">
    <source>
        <dbReference type="ARBA" id="ARBA00023034"/>
    </source>
</evidence>
<proteinExistence type="evidence at transcript level"/>
<accession>C1C2D1</accession>